<protein>
    <submittedName>
        <fullName evidence="1">Uncharacterized protein</fullName>
    </submittedName>
</protein>
<organism evidence="1 2">
    <name type="scientific">Schistosoma mattheei</name>
    <dbReference type="NCBI Taxonomy" id="31246"/>
    <lineage>
        <taxon>Eukaryota</taxon>
        <taxon>Metazoa</taxon>
        <taxon>Spiralia</taxon>
        <taxon>Lophotrochozoa</taxon>
        <taxon>Platyhelminthes</taxon>
        <taxon>Trematoda</taxon>
        <taxon>Digenea</taxon>
        <taxon>Strigeidida</taxon>
        <taxon>Schistosomatoidea</taxon>
        <taxon>Schistosomatidae</taxon>
        <taxon>Schistosoma</taxon>
    </lineage>
</organism>
<dbReference type="Proteomes" id="UP000269396">
    <property type="component" value="Unassembled WGS sequence"/>
</dbReference>
<dbReference type="AlphaFoldDB" id="A0A3P8GUA9"/>
<gene>
    <name evidence="1" type="ORF">SMTD_LOCUS22025</name>
</gene>
<proteinExistence type="predicted"/>
<evidence type="ECO:0000313" key="1">
    <source>
        <dbReference type="EMBL" id="VDP86261.1"/>
    </source>
</evidence>
<keyword evidence="2" id="KW-1185">Reference proteome</keyword>
<reference evidence="1 2" key="1">
    <citation type="submission" date="2018-11" db="EMBL/GenBank/DDBJ databases">
        <authorList>
            <consortium name="Pathogen Informatics"/>
        </authorList>
    </citation>
    <scope>NUCLEOTIDE SEQUENCE [LARGE SCALE GENOMIC DNA]</scope>
    <source>
        <strain>Denwood</strain>
        <strain evidence="2">Zambia</strain>
    </source>
</reference>
<name>A0A3P8GUA9_9TREM</name>
<dbReference type="EMBL" id="UZAL01049481">
    <property type="protein sequence ID" value="VDP86261.1"/>
    <property type="molecule type" value="Genomic_DNA"/>
</dbReference>
<evidence type="ECO:0000313" key="2">
    <source>
        <dbReference type="Proteomes" id="UP000269396"/>
    </source>
</evidence>
<sequence length="56" mass="6060">MITFLATVSHYLSNSSQGVVKDQQKPALCSFLFHTTTPCHTLTTSSLFPTISSVGK</sequence>
<accession>A0A3P8GUA9</accession>